<keyword evidence="3" id="KW-1185">Reference proteome</keyword>
<dbReference type="EMBL" id="BPLQ01003036">
    <property type="protein sequence ID" value="GIX97416.1"/>
    <property type="molecule type" value="Genomic_DNA"/>
</dbReference>
<evidence type="ECO:0000256" key="1">
    <source>
        <dbReference type="SAM" id="MobiDB-lite"/>
    </source>
</evidence>
<proteinExistence type="predicted"/>
<evidence type="ECO:0000313" key="2">
    <source>
        <dbReference type="EMBL" id="GIX97416.1"/>
    </source>
</evidence>
<protein>
    <submittedName>
        <fullName evidence="2">Uncharacterized protein</fullName>
    </submittedName>
</protein>
<name>A0AAV4PMM8_9ARAC</name>
<evidence type="ECO:0000313" key="3">
    <source>
        <dbReference type="Proteomes" id="UP001054837"/>
    </source>
</evidence>
<feature type="region of interest" description="Disordered" evidence="1">
    <location>
        <begin position="1"/>
        <end position="29"/>
    </location>
</feature>
<gene>
    <name evidence="2" type="ORF">CDAR_412931</name>
</gene>
<feature type="compositionally biased region" description="Basic and acidic residues" evidence="1">
    <location>
        <begin position="16"/>
        <end position="28"/>
    </location>
</feature>
<comment type="caution">
    <text evidence="2">The sequence shown here is derived from an EMBL/GenBank/DDBJ whole genome shotgun (WGS) entry which is preliminary data.</text>
</comment>
<feature type="region of interest" description="Disordered" evidence="1">
    <location>
        <begin position="81"/>
        <end position="102"/>
    </location>
</feature>
<dbReference type="AlphaFoldDB" id="A0AAV4PMM8"/>
<organism evidence="2 3">
    <name type="scientific">Caerostris darwini</name>
    <dbReference type="NCBI Taxonomy" id="1538125"/>
    <lineage>
        <taxon>Eukaryota</taxon>
        <taxon>Metazoa</taxon>
        <taxon>Ecdysozoa</taxon>
        <taxon>Arthropoda</taxon>
        <taxon>Chelicerata</taxon>
        <taxon>Arachnida</taxon>
        <taxon>Araneae</taxon>
        <taxon>Araneomorphae</taxon>
        <taxon>Entelegynae</taxon>
        <taxon>Araneoidea</taxon>
        <taxon>Araneidae</taxon>
        <taxon>Caerostris</taxon>
    </lineage>
</organism>
<sequence length="102" mass="10776">MDGPKPAADASPTIGRDGHFQQKMSGREKKMRISVMRPPCALHFLPSVAIGSQNKGFRFVFLSNAPPSTIRGEDPALCVGGGGEAWATPAAGTAPESGRRER</sequence>
<accession>A0AAV4PMM8</accession>
<reference evidence="2 3" key="1">
    <citation type="submission" date="2021-06" db="EMBL/GenBank/DDBJ databases">
        <title>Caerostris darwini draft genome.</title>
        <authorList>
            <person name="Kono N."/>
            <person name="Arakawa K."/>
        </authorList>
    </citation>
    <scope>NUCLEOTIDE SEQUENCE [LARGE SCALE GENOMIC DNA]</scope>
</reference>
<dbReference type="Proteomes" id="UP001054837">
    <property type="component" value="Unassembled WGS sequence"/>
</dbReference>